<feature type="compositionally biased region" description="Pro residues" evidence="1">
    <location>
        <begin position="65"/>
        <end position="84"/>
    </location>
</feature>
<name>A0A0V0HF00_SOLCH</name>
<feature type="compositionally biased region" description="Pro residues" evidence="1">
    <location>
        <begin position="44"/>
        <end position="56"/>
    </location>
</feature>
<reference evidence="2" key="1">
    <citation type="submission" date="2015-12" db="EMBL/GenBank/DDBJ databases">
        <title>Gene expression during late stages of embryo sac development: a critical building block for successful pollen-pistil interactions.</title>
        <authorList>
            <person name="Liu Y."/>
            <person name="Joly V."/>
            <person name="Sabar M."/>
            <person name="Matton D.P."/>
        </authorList>
    </citation>
    <scope>NUCLEOTIDE SEQUENCE</scope>
</reference>
<protein>
    <submittedName>
        <fullName evidence="2">Putative ovule protein</fullName>
    </submittedName>
</protein>
<evidence type="ECO:0000313" key="2">
    <source>
        <dbReference type="EMBL" id="JAP19036.1"/>
    </source>
</evidence>
<organism evidence="2">
    <name type="scientific">Solanum chacoense</name>
    <name type="common">Chaco potato</name>
    <dbReference type="NCBI Taxonomy" id="4108"/>
    <lineage>
        <taxon>Eukaryota</taxon>
        <taxon>Viridiplantae</taxon>
        <taxon>Streptophyta</taxon>
        <taxon>Embryophyta</taxon>
        <taxon>Tracheophyta</taxon>
        <taxon>Spermatophyta</taxon>
        <taxon>Magnoliopsida</taxon>
        <taxon>eudicotyledons</taxon>
        <taxon>Gunneridae</taxon>
        <taxon>Pentapetalae</taxon>
        <taxon>asterids</taxon>
        <taxon>lamiids</taxon>
        <taxon>Solanales</taxon>
        <taxon>Solanaceae</taxon>
        <taxon>Solanoideae</taxon>
        <taxon>Solaneae</taxon>
        <taxon>Solanum</taxon>
    </lineage>
</organism>
<proteinExistence type="predicted"/>
<dbReference type="AlphaFoldDB" id="A0A0V0HF00"/>
<dbReference type="EMBL" id="GEDG01020540">
    <property type="protein sequence ID" value="JAP19036.1"/>
    <property type="molecule type" value="Transcribed_RNA"/>
</dbReference>
<sequence length="159" mass="17641">MVSAKQKLLGNEYKKSLLYFMLCIPCSNHERSTNERHGGQKWNPPNPPPPPPPGNPPSKWNVYCCPPPPNPPPNGLNPPPPIPEPMSSMSSPWSYRVRFSSSPRTSYAAAISRNLSSASSLLSTFLSGCHCRASFLYAFLISDTDDVFDTPNILYQSFR</sequence>
<evidence type="ECO:0000256" key="1">
    <source>
        <dbReference type="SAM" id="MobiDB-lite"/>
    </source>
</evidence>
<accession>A0A0V0HF00</accession>
<feature type="region of interest" description="Disordered" evidence="1">
    <location>
        <begin position="30"/>
        <end position="91"/>
    </location>
</feature>